<organism evidence="2 3">
    <name type="scientific">Leifsonia soli</name>
    <dbReference type="NCBI Taxonomy" id="582665"/>
    <lineage>
        <taxon>Bacteria</taxon>
        <taxon>Bacillati</taxon>
        <taxon>Actinomycetota</taxon>
        <taxon>Actinomycetes</taxon>
        <taxon>Micrococcales</taxon>
        <taxon>Microbacteriaceae</taxon>
        <taxon>Leifsonia</taxon>
    </lineage>
</organism>
<dbReference type="Proteomes" id="UP000589620">
    <property type="component" value="Unassembled WGS sequence"/>
</dbReference>
<feature type="region of interest" description="Disordered" evidence="1">
    <location>
        <begin position="465"/>
        <end position="484"/>
    </location>
</feature>
<dbReference type="AlphaFoldDB" id="A0A852SYF7"/>
<evidence type="ECO:0000313" key="3">
    <source>
        <dbReference type="Proteomes" id="UP000589620"/>
    </source>
</evidence>
<dbReference type="EMBL" id="JACCBJ010000001">
    <property type="protein sequence ID" value="NYD74218.1"/>
    <property type="molecule type" value="Genomic_DNA"/>
</dbReference>
<accession>A0A852SYF7</accession>
<reference evidence="2 3" key="1">
    <citation type="submission" date="2020-07" db="EMBL/GenBank/DDBJ databases">
        <title>Sequencing the genomes of 1000 actinobacteria strains.</title>
        <authorList>
            <person name="Klenk H.-P."/>
        </authorList>
    </citation>
    <scope>NUCLEOTIDE SEQUENCE [LARGE SCALE GENOMIC DNA]</scope>
    <source>
        <strain evidence="2 3">DSM 23871</strain>
    </source>
</reference>
<keyword evidence="3" id="KW-1185">Reference proteome</keyword>
<evidence type="ECO:0000256" key="1">
    <source>
        <dbReference type="SAM" id="MobiDB-lite"/>
    </source>
</evidence>
<dbReference type="RefSeq" id="WP_179456037.1">
    <property type="nucleotide sequence ID" value="NZ_BAAAPX010000001.1"/>
</dbReference>
<gene>
    <name evidence="2" type="ORF">BJ963_001737</name>
</gene>
<protein>
    <recommendedName>
        <fullName evidence="4">PLP-dependent transferase</fullName>
    </recommendedName>
</protein>
<evidence type="ECO:0000313" key="2">
    <source>
        <dbReference type="EMBL" id="NYD74218.1"/>
    </source>
</evidence>
<name>A0A852SYF7_9MICO</name>
<sequence length="484" mass="52891">MNPLRAESQLLADLAKAHADQCRTPAAYAMLSERVLSIDIGDSLRAELQLASSAKALRRMLLRDAERARGSIMRSPESGTFLDLAGGGPLAYTYERNLPGLSIEQRVTGLGDGPIPEGWRAASFVFSSGMAAIACVLDWTTYEFTRRHSRRPELRSLTEYFETRMVLELSRPRAAGVAMVHSLEQLFDASCDLMMFEPVLYNGDLEGETVDRVRGAWSSTKRHPQVVIIDSTLCGGQWPVAELLRGLGDSAPELVIDVRSGLKLDQQGLELANLGIVTCYASDASATSWWSETVSNLPVVRGVRGAALSAEAASVLTNGFVFDAEYHQRFIGPLFENNRRFAGELAGSGRGLFRVAHPGLRPDTAEIPAPFTVLQFADGTLEEYQALLGIVRAEAIRRKIPLALGGSFGFRGHRYEVIVPSVATRSCMFKVALGTRAGPGVDAVLDLFRELGEYPDVRSLTRRYPDAPPARFDLPARPTRGRHG</sequence>
<comment type="caution">
    <text evidence="2">The sequence shown here is derived from an EMBL/GenBank/DDBJ whole genome shotgun (WGS) entry which is preliminary data.</text>
</comment>
<proteinExistence type="predicted"/>
<evidence type="ECO:0008006" key="4">
    <source>
        <dbReference type="Google" id="ProtNLM"/>
    </source>
</evidence>